<name>Q9TRQ2_BOVIN</name>
<keyword id="KW-0903">Direct protein sequencing</keyword>
<dbReference type="AlphaFoldDB" id="Q9TRQ2"/>
<sequence length="18" mass="2206">ISTLYYELGDHELRLREV</sequence>
<proteinExistence type="evidence at protein level"/>
<accession>Q9TRQ2</accession>
<reference key="1">
    <citation type="journal article" date="1992" name="J. Biol. Chem.">
        <title>Characterization and regulation of the 58,000-dalton cellular inhibitor of the interferon-induced, dsRNA-activated protein kinase.</title>
        <authorList>
            <person name="Lee T.G."/>
            <person name="Tomita J."/>
            <person name="Hovanessian A.G."/>
            <person name="Katze M.G."/>
        </authorList>
    </citation>
    <scope>PROTEIN SEQUENCE</scope>
</reference>
<organism>
    <name type="scientific">Bos taurus</name>
    <name type="common">Bovine</name>
    <dbReference type="NCBI Taxonomy" id="9913"/>
    <lineage>
        <taxon>Eukaryota</taxon>
        <taxon>Metazoa</taxon>
        <taxon>Chordata</taxon>
        <taxon>Craniata</taxon>
        <taxon>Vertebrata</taxon>
        <taxon>Euteleostomi</taxon>
        <taxon>Mammalia</taxon>
        <taxon>Eutheria</taxon>
        <taxon>Laurasiatheria</taxon>
        <taxon>Artiodactyla</taxon>
        <taxon>Ruminantia</taxon>
        <taxon>Pecora</taxon>
        <taxon>Bovidae</taxon>
        <taxon>Bovinae</taxon>
        <taxon>Bos</taxon>
    </lineage>
</organism>
<protein>
    <submittedName>
        <fullName>p68 kinase inhibitor</fullName>
    </submittedName>
</protein>